<name>A0ACB0L8D4_TRIPR</name>
<sequence>MKRKIHFGMHFFIIILLVAQEARVQIEACEISCLLFPGECKTFYDNEVCNHLCQTNNVLIGGSCINEKCICYAY</sequence>
<dbReference type="EMBL" id="CASHSV030000409">
    <property type="protein sequence ID" value="CAJ2664827.1"/>
    <property type="molecule type" value="Genomic_DNA"/>
</dbReference>
<evidence type="ECO:0000313" key="1">
    <source>
        <dbReference type="EMBL" id="CAJ2664827.1"/>
    </source>
</evidence>
<comment type="caution">
    <text evidence="1">The sequence shown here is derived from an EMBL/GenBank/DDBJ whole genome shotgun (WGS) entry which is preliminary data.</text>
</comment>
<evidence type="ECO:0000313" key="2">
    <source>
        <dbReference type="Proteomes" id="UP001177021"/>
    </source>
</evidence>
<organism evidence="1 2">
    <name type="scientific">Trifolium pratense</name>
    <name type="common">Red clover</name>
    <dbReference type="NCBI Taxonomy" id="57577"/>
    <lineage>
        <taxon>Eukaryota</taxon>
        <taxon>Viridiplantae</taxon>
        <taxon>Streptophyta</taxon>
        <taxon>Embryophyta</taxon>
        <taxon>Tracheophyta</taxon>
        <taxon>Spermatophyta</taxon>
        <taxon>Magnoliopsida</taxon>
        <taxon>eudicotyledons</taxon>
        <taxon>Gunneridae</taxon>
        <taxon>Pentapetalae</taxon>
        <taxon>rosids</taxon>
        <taxon>fabids</taxon>
        <taxon>Fabales</taxon>
        <taxon>Fabaceae</taxon>
        <taxon>Papilionoideae</taxon>
        <taxon>50 kb inversion clade</taxon>
        <taxon>NPAAA clade</taxon>
        <taxon>Hologalegina</taxon>
        <taxon>IRL clade</taxon>
        <taxon>Trifolieae</taxon>
        <taxon>Trifolium</taxon>
    </lineage>
</organism>
<accession>A0ACB0L8D4</accession>
<protein>
    <submittedName>
        <fullName evidence="1">Uncharacterized protein</fullName>
    </submittedName>
</protein>
<dbReference type="Proteomes" id="UP001177021">
    <property type="component" value="Unassembled WGS sequence"/>
</dbReference>
<keyword evidence="2" id="KW-1185">Reference proteome</keyword>
<reference evidence="1" key="1">
    <citation type="submission" date="2023-10" db="EMBL/GenBank/DDBJ databases">
        <authorList>
            <person name="Rodriguez Cubillos JULIANA M."/>
            <person name="De Vega J."/>
        </authorList>
    </citation>
    <scope>NUCLEOTIDE SEQUENCE</scope>
</reference>
<proteinExistence type="predicted"/>
<gene>
    <name evidence="1" type="ORF">MILVUS5_LOCUS29942</name>
</gene>